<proteinExistence type="predicted"/>
<keyword evidence="2" id="KW-1185">Reference proteome</keyword>
<organism evidence="1 2">
    <name type="scientific">Candidatus Nitrosocosmicus oleophilus</name>
    <dbReference type="NCBI Taxonomy" id="1353260"/>
    <lineage>
        <taxon>Archaea</taxon>
        <taxon>Nitrososphaerota</taxon>
        <taxon>Nitrososphaeria</taxon>
        <taxon>Nitrososphaerales</taxon>
        <taxon>Nitrososphaeraceae</taxon>
        <taxon>Candidatus Nitrosocosmicus</taxon>
    </lineage>
</organism>
<reference evidence="2" key="1">
    <citation type="submission" date="2015-10" db="EMBL/GenBank/DDBJ databases">
        <title>Niche specialization of a soil ammonia-oxidizing archaeon, Candidatus Nitrosocosmicus oleophilus.</title>
        <authorList>
            <person name="Jung M.-Y."/>
            <person name="Rhee S.-K."/>
        </authorList>
    </citation>
    <scope>NUCLEOTIDE SEQUENCE [LARGE SCALE GENOMIC DNA]</scope>
    <source>
        <strain evidence="2">MY3</strain>
    </source>
</reference>
<dbReference type="EMBL" id="CP012850">
    <property type="protein sequence ID" value="ALI37747.1"/>
    <property type="molecule type" value="Genomic_DNA"/>
</dbReference>
<accession>A0A654M3C6</accession>
<dbReference type="KEGG" id="taa:NMY3_03565"/>
<name>A0A654M3C6_9ARCH</name>
<dbReference type="Proteomes" id="UP000058925">
    <property type="component" value="Chromosome"/>
</dbReference>
<sequence>MLRESGIEKVIIIPTSYDEDKAKALNDARFL</sequence>
<protein>
    <submittedName>
        <fullName evidence="1">Uncharacterized protein</fullName>
    </submittedName>
</protein>
<evidence type="ECO:0000313" key="2">
    <source>
        <dbReference type="Proteomes" id="UP000058925"/>
    </source>
</evidence>
<dbReference type="AlphaFoldDB" id="A0A654M3C6"/>
<gene>
    <name evidence="1" type="ORF">NMY3_03565</name>
</gene>
<evidence type="ECO:0000313" key="1">
    <source>
        <dbReference type="EMBL" id="ALI37747.1"/>
    </source>
</evidence>